<evidence type="ECO:0000256" key="1">
    <source>
        <dbReference type="SAM" id="MobiDB-lite"/>
    </source>
</evidence>
<dbReference type="WBParaSite" id="ECPE_0000548401-mRNA-1">
    <property type="protein sequence ID" value="ECPE_0000548401-mRNA-1"/>
    <property type="gene ID" value="ECPE_0000548401"/>
</dbReference>
<feature type="compositionally biased region" description="Polar residues" evidence="1">
    <location>
        <begin position="43"/>
        <end position="55"/>
    </location>
</feature>
<feature type="compositionally biased region" description="Polar residues" evidence="1">
    <location>
        <begin position="146"/>
        <end position="160"/>
    </location>
</feature>
<name>A0A183AET6_9TREM</name>
<dbReference type="AlphaFoldDB" id="A0A183AET6"/>
<accession>A0A183AET6</accession>
<feature type="region of interest" description="Disordered" evidence="1">
    <location>
        <begin position="116"/>
        <end position="198"/>
    </location>
</feature>
<proteinExistence type="predicted"/>
<organism evidence="2">
    <name type="scientific">Echinostoma caproni</name>
    <dbReference type="NCBI Taxonomy" id="27848"/>
    <lineage>
        <taxon>Eukaryota</taxon>
        <taxon>Metazoa</taxon>
        <taxon>Spiralia</taxon>
        <taxon>Lophotrochozoa</taxon>
        <taxon>Platyhelminthes</taxon>
        <taxon>Trematoda</taxon>
        <taxon>Digenea</taxon>
        <taxon>Plagiorchiida</taxon>
        <taxon>Echinostomata</taxon>
        <taxon>Echinostomatoidea</taxon>
        <taxon>Echinostomatidae</taxon>
        <taxon>Echinostoma</taxon>
    </lineage>
</organism>
<reference evidence="2" key="1">
    <citation type="submission" date="2016-06" db="UniProtKB">
        <authorList>
            <consortium name="WormBaseParasite"/>
        </authorList>
    </citation>
    <scope>IDENTIFICATION</scope>
</reference>
<sequence length="427" mass="46709">LKKAHSTAYISLGPSQTEKIKVLGLVHGFISATDLRRPLRTSVSLKSSTHSQSNGVFRESSAAEPSNKPVPLANANPDTTQIALAAHCCRRFARDKSLRRSLPRVLVHPPIRLPVHETHSQTNLTDTGDERLNLDGEGNESDETARLNTSQPVHGNSRESGVTLPNLVPEAKYSVGSRHSTREVNFSQLDSDTKRRRRLTRVLTTPPIGRASLFNLTSSECVSPSVWMSTGGGTMTGSNPGKTENDSRASLDRANSGKRFLLMSQSGHVISCTTLFGEELEVDASSTGGVGCRRLQACPGWNFFPVFVEPDQFASDEELEKRTTSNNGTATSHSVHVSDAGLSFTNSDAEVSCAQTENWDRPITRTRDVNRSSGALHWLRRLFRRIRSSSTRRGLRNHIVVTETMISTSDVEAGPQESFILKPPVSI</sequence>
<evidence type="ECO:0000313" key="2">
    <source>
        <dbReference type="WBParaSite" id="ECPE_0000548401-mRNA-1"/>
    </source>
</evidence>
<feature type="region of interest" description="Disordered" evidence="1">
    <location>
        <begin position="229"/>
        <end position="250"/>
    </location>
</feature>
<protein>
    <submittedName>
        <fullName evidence="2">Wd g-beta repeat-containing protein</fullName>
    </submittedName>
</protein>
<feature type="region of interest" description="Disordered" evidence="1">
    <location>
        <begin position="43"/>
        <end position="69"/>
    </location>
</feature>